<protein>
    <submittedName>
        <fullName evidence="1">Uncharacterized protein</fullName>
    </submittedName>
</protein>
<name>A0ABD5RUM7_9EURY</name>
<dbReference type="Proteomes" id="UP001596328">
    <property type="component" value="Unassembled WGS sequence"/>
</dbReference>
<comment type="caution">
    <text evidence="1">The sequence shown here is derived from an EMBL/GenBank/DDBJ whole genome shotgun (WGS) entry which is preliminary data.</text>
</comment>
<sequence>MSVQRPSLPDSDDDSLAGEQLAPRPAYTLFETIENSGVVCRNCFRLKSRATTTAEFYRSTGSNDSRQDRFCNHCGAGSGKDDAPVADNVDTTIRGRCIGTVDRIWGPHNITLPTRGEDISFSRLLDRFCDRLEELDVDVDRDAVFDSGLALKGVDRYRSRDRDCFVAAVWAGVDVDAESLADSDVASVGTDGLLRDSCEREDARTTITE</sequence>
<keyword evidence="2" id="KW-1185">Reference proteome</keyword>
<accession>A0ABD5RUM7</accession>
<evidence type="ECO:0000313" key="2">
    <source>
        <dbReference type="Proteomes" id="UP001596328"/>
    </source>
</evidence>
<gene>
    <name evidence="1" type="ORF">ACFQE1_00350</name>
</gene>
<evidence type="ECO:0000313" key="1">
    <source>
        <dbReference type="EMBL" id="MFC6722876.1"/>
    </source>
</evidence>
<dbReference type="AlphaFoldDB" id="A0ABD5RUM7"/>
<proteinExistence type="predicted"/>
<organism evidence="1 2">
    <name type="scientific">Halobium palmae</name>
    <dbReference type="NCBI Taxonomy" id="1776492"/>
    <lineage>
        <taxon>Archaea</taxon>
        <taxon>Methanobacteriati</taxon>
        <taxon>Methanobacteriota</taxon>
        <taxon>Stenosarchaea group</taxon>
        <taxon>Halobacteria</taxon>
        <taxon>Halobacteriales</taxon>
        <taxon>Haloferacaceae</taxon>
        <taxon>Halobium</taxon>
    </lineage>
</organism>
<dbReference type="EMBL" id="JBHSWU010000001">
    <property type="protein sequence ID" value="MFC6722876.1"/>
    <property type="molecule type" value="Genomic_DNA"/>
</dbReference>
<reference evidence="1 2" key="1">
    <citation type="journal article" date="2019" name="Int. J. Syst. Evol. Microbiol.">
        <title>The Global Catalogue of Microorganisms (GCM) 10K type strain sequencing project: providing services to taxonomists for standard genome sequencing and annotation.</title>
        <authorList>
            <consortium name="The Broad Institute Genomics Platform"/>
            <consortium name="The Broad Institute Genome Sequencing Center for Infectious Disease"/>
            <person name="Wu L."/>
            <person name="Ma J."/>
        </authorList>
    </citation>
    <scope>NUCLEOTIDE SEQUENCE [LARGE SCALE GENOMIC DNA]</scope>
    <source>
        <strain evidence="1 2">NBRC 111368</strain>
    </source>
</reference>